<dbReference type="GO" id="GO:0016020">
    <property type="term" value="C:membrane"/>
    <property type="evidence" value="ECO:0007669"/>
    <property type="project" value="InterPro"/>
</dbReference>
<dbReference type="PANTHER" id="PTHR24421">
    <property type="entry name" value="NITRATE/NITRITE SENSOR PROTEIN NARX-RELATED"/>
    <property type="match status" value="1"/>
</dbReference>
<dbReference type="Pfam" id="PF02518">
    <property type="entry name" value="HATPase_c"/>
    <property type="match status" value="1"/>
</dbReference>
<dbReference type="CDD" id="cd16917">
    <property type="entry name" value="HATPase_UhpB-NarQ-NarX-like"/>
    <property type="match status" value="1"/>
</dbReference>
<dbReference type="EMBL" id="SOGN01000054">
    <property type="protein sequence ID" value="TFC77653.1"/>
    <property type="molecule type" value="Genomic_DNA"/>
</dbReference>
<evidence type="ECO:0000256" key="4">
    <source>
        <dbReference type="SAM" id="MobiDB-lite"/>
    </source>
</evidence>
<evidence type="ECO:0000256" key="5">
    <source>
        <dbReference type="SAM" id="Phobius"/>
    </source>
</evidence>
<gene>
    <name evidence="8" type="ORF">E3T23_13145</name>
</gene>
<feature type="compositionally biased region" description="Basic and acidic residues" evidence="4">
    <location>
        <begin position="26"/>
        <end position="37"/>
    </location>
</feature>
<dbReference type="Pfam" id="PF07730">
    <property type="entry name" value="HisKA_3"/>
    <property type="match status" value="1"/>
</dbReference>
<comment type="caution">
    <text evidence="8">The sequence shown here is derived from an EMBL/GenBank/DDBJ whole genome shotgun (WGS) entry which is preliminary data.</text>
</comment>
<dbReference type="SUPFAM" id="SSF55874">
    <property type="entry name" value="ATPase domain of HSP90 chaperone/DNA topoisomerase II/histidine kinase"/>
    <property type="match status" value="1"/>
</dbReference>
<dbReference type="GO" id="GO:0046983">
    <property type="term" value="F:protein dimerization activity"/>
    <property type="evidence" value="ECO:0007669"/>
    <property type="project" value="InterPro"/>
</dbReference>
<feature type="transmembrane region" description="Helical" evidence="5">
    <location>
        <begin position="258"/>
        <end position="277"/>
    </location>
</feature>
<keyword evidence="1" id="KW-0808">Transferase</keyword>
<dbReference type="GO" id="GO:0000155">
    <property type="term" value="F:phosphorelay sensor kinase activity"/>
    <property type="evidence" value="ECO:0007669"/>
    <property type="project" value="InterPro"/>
</dbReference>
<dbReference type="OrthoDB" id="144293at2"/>
<keyword evidence="5" id="KW-0812">Transmembrane</keyword>
<keyword evidence="5" id="KW-0472">Membrane</keyword>
<evidence type="ECO:0000259" key="7">
    <source>
        <dbReference type="Pfam" id="PF07730"/>
    </source>
</evidence>
<evidence type="ECO:0000256" key="3">
    <source>
        <dbReference type="ARBA" id="ARBA00023012"/>
    </source>
</evidence>
<feature type="transmembrane region" description="Helical" evidence="5">
    <location>
        <begin position="146"/>
        <end position="167"/>
    </location>
</feature>
<dbReference type="PANTHER" id="PTHR24421:SF61">
    <property type="entry name" value="OXYGEN SENSOR HISTIDINE KINASE NREB"/>
    <property type="match status" value="1"/>
</dbReference>
<feature type="transmembrane region" description="Helical" evidence="5">
    <location>
        <begin position="82"/>
        <end position="101"/>
    </location>
</feature>
<name>A0A4V3IHN1_9MICO</name>
<dbReference type="InterPro" id="IPR011712">
    <property type="entry name" value="Sig_transdc_His_kin_sub3_dim/P"/>
</dbReference>
<feature type="domain" description="Signal transduction histidine kinase subgroup 3 dimerisation and phosphoacceptor" evidence="7">
    <location>
        <begin position="322"/>
        <end position="375"/>
    </location>
</feature>
<feature type="transmembrane region" description="Helical" evidence="5">
    <location>
        <begin position="53"/>
        <end position="76"/>
    </location>
</feature>
<keyword evidence="3" id="KW-0902">Two-component regulatory system</keyword>
<feature type="region of interest" description="Disordered" evidence="4">
    <location>
        <begin position="1"/>
        <end position="37"/>
    </location>
</feature>
<feature type="transmembrane region" description="Helical" evidence="5">
    <location>
        <begin position="225"/>
        <end position="246"/>
    </location>
</feature>
<dbReference type="Gene3D" id="1.20.5.1930">
    <property type="match status" value="1"/>
</dbReference>
<protein>
    <submittedName>
        <fullName evidence="8">Uncharacterized protein</fullName>
    </submittedName>
</protein>
<evidence type="ECO:0000313" key="9">
    <source>
        <dbReference type="Proteomes" id="UP000298433"/>
    </source>
</evidence>
<keyword evidence="9" id="KW-1185">Reference proteome</keyword>
<reference evidence="8 9" key="1">
    <citation type="submission" date="2019-03" db="EMBL/GenBank/DDBJ databases">
        <title>Genomics of glacier-inhabiting Cryobacterium strains.</title>
        <authorList>
            <person name="Liu Q."/>
            <person name="Xin Y.-H."/>
        </authorList>
    </citation>
    <scope>NUCLEOTIDE SEQUENCE [LARGE SCALE GENOMIC DNA]</scope>
    <source>
        <strain evidence="8 9">TMT2-48-2</strain>
    </source>
</reference>
<feature type="domain" description="Histidine kinase/HSP90-like ATPase" evidence="6">
    <location>
        <begin position="417"/>
        <end position="504"/>
    </location>
</feature>
<dbReference type="AlphaFoldDB" id="A0A4V3IHN1"/>
<dbReference type="InterPro" id="IPR050482">
    <property type="entry name" value="Sensor_HK_TwoCompSys"/>
</dbReference>
<organism evidence="8 9">
    <name type="scientific">Cryobacterium cheniae</name>
    <dbReference type="NCBI Taxonomy" id="1259262"/>
    <lineage>
        <taxon>Bacteria</taxon>
        <taxon>Bacillati</taxon>
        <taxon>Actinomycetota</taxon>
        <taxon>Actinomycetes</taxon>
        <taxon>Micrococcales</taxon>
        <taxon>Microbacteriaceae</taxon>
        <taxon>Cryobacterium</taxon>
    </lineage>
</organism>
<dbReference type="RefSeq" id="WP_134370897.1">
    <property type="nucleotide sequence ID" value="NZ_SOGN01000054.1"/>
</dbReference>
<keyword evidence="5" id="KW-1133">Transmembrane helix</keyword>
<evidence type="ECO:0000256" key="1">
    <source>
        <dbReference type="ARBA" id="ARBA00022679"/>
    </source>
</evidence>
<dbReference type="Gene3D" id="3.30.565.10">
    <property type="entry name" value="Histidine kinase-like ATPase, C-terminal domain"/>
    <property type="match status" value="1"/>
</dbReference>
<feature type="transmembrane region" description="Helical" evidence="5">
    <location>
        <begin position="113"/>
        <end position="134"/>
    </location>
</feature>
<feature type="transmembrane region" description="Helical" evidence="5">
    <location>
        <begin position="179"/>
        <end position="198"/>
    </location>
</feature>
<keyword evidence="2" id="KW-0418">Kinase</keyword>
<proteinExistence type="predicted"/>
<sequence length="505" mass="54234">MGTTGPRNFRSPETFAAPPLSPAGHPQDDSRGTEPDRRVHTLGARAGRSRLTIAAWLVGLTVTSALLWSPAVVFGFRNPSAHLVLDSVDACVAVLVASLVFGRFLRHGRLQDLLLFQGLVLLAAAGLGLTYLTEVLGGIRAGTLDIWLPLAIRVAGALLILAAALAHARPAKRMLRRRLLALAPVALVAAVYLALWTGRDRLPVAFDPGSAPVSAQNVLLTGHPVLLLAQGAAAVSFFIASVAFASQSAKRDDELLRWLGPACALGAFARLNYVLFPSLYTDWLYTGDLLRTGCYLLLLVGAAREIRTYWRAQVTAAVLDDRRRLARELHDGVIQELAYIRAESHAIPVDVASGIRIVNACDRALDEARAAVQALGRTSDEPLSFTVHRAARELSARYGIDLRVDLDEAITVDSEQQHALMRITREAVSNAVHHGKARGVHIRLSEAGGRRRLAIADDGVGFDVPVGTDTTGYGMVSMQARARALPGTFNVEARPAGGSVVTVRW</sequence>
<dbReference type="InterPro" id="IPR036890">
    <property type="entry name" value="HATPase_C_sf"/>
</dbReference>
<evidence type="ECO:0000256" key="2">
    <source>
        <dbReference type="ARBA" id="ARBA00022777"/>
    </source>
</evidence>
<evidence type="ECO:0000313" key="8">
    <source>
        <dbReference type="EMBL" id="TFC77653.1"/>
    </source>
</evidence>
<dbReference type="Proteomes" id="UP000298433">
    <property type="component" value="Unassembled WGS sequence"/>
</dbReference>
<accession>A0A4V3IHN1</accession>
<dbReference type="InterPro" id="IPR003594">
    <property type="entry name" value="HATPase_dom"/>
</dbReference>
<evidence type="ECO:0000259" key="6">
    <source>
        <dbReference type="Pfam" id="PF02518"/>
    </source>
</evidence>